<protein>
    <recommendedName>
        <fullName evidence="3">Type IV toxin-antitoxin system AbiEi family antitoxin domain-containing protein</fullName>
    </recommendedName>
</protein>
<reference evidence="1 2" key="1">
    <citation type="submission" date="2018-09" db="EMBL/GenBank/DDBJ databases">
        <title>Genome sequencing of Nocardioides immobilis CCTCC AB 2017083 for comparison to Nocardioides silvaticus.</title>
        <authorList>
            <person name="Li C."/>
            <person name="Wang G."/>
        </authorList>
    </citation>
    <scope>NUCLEOTIDE SEQUENCE [LARGE SCALE GENOMIC DNA]</scope>
    <source>
        <strain evidence="1 2">CCTCC AB 2017083</strain>
    </source>
</reference>
<dbReference type="Proteomes" id="UP000283644">
    <property type="component" value="Unassembled WGS sequence"/>
</dbReference>
<dbReference type="EMBL" id="QXGH01000012">
    <property type="protein sequence ID" value="RHW27689.1"/>
    <property type="molecule type" value="Genomic_DNA"/>
</dbReference>
<keyword evidence="2" id="KW-1185">Reference proteome</keyword>
<accession>A0A417Y4X4</accession>
<name>A0A417Y4X4_9ACTN</name>
<gene>
    <name evidence="1" type="ORF">D0Z08_08480</name>
</gene>
<dbReference type="AlphaFoldDB" id="A0A417Y4X4"/>
<evidence type="ECO:0000313" key="1">
    <source>
        <dbReference type="EMBL" id="RHW27689.1"/>
    </source>
</evidence>
<proteinExistence type="predicted"/>
<evidence type="ECO:0008006" key="3">
    <source>
        <dbReference type="Google" id="ProtNLM"/>
    </source>
</evidence>
<sequence length="257" mass="28622">MARRQLTALGMNWNAVDRQVRSGRWAERTPRVVSIFSGPLGEEQRRWVGVLHAGPRSMLGGLTAGARSGLVGWSRSDVTVIVDDELSFEEVPGVRFFRSRRPFEVLRDPRPGIPCCRLEHALLLWGGYDAPLRPAYGVLAASVQQRLTTAARLGRAIVQLKPLRRAKAFRGLVKDIEGGVHSGAERDVGRLCREFAIPLPVRQVPRLDSEGKRRWTDCEWVRADGTVVVLAVENSAVVCLRDRNSDGSGTRREARRV</sequence>
<organism evidence="1 2">
    <name type="scientific">Nocardioides immobilis</name>
    <dbReference type="NCBI Taxonomy" id="2049295"/>
    <lineage>
        <taxon>Bacteria</taxon>
        <taxon>Bacillati</taxon>
        <taxon>Actinomycetota</taxon>
        <taxon>Actinomycetes</taxon>
        <taxon>Propionibacteriales</taxon>
        <taxon>Nocardioidaceae</taxon>
        <taxon>Nocardioides</taxon>
    </lineage>
</organism>
<comment type="caution">
    <text evidence="1">The sequence shown here is derived from an EMBL/GenBank/DDBJ whole genome shotgun (WGS) entry which is preliminary data.</text>
</comment>
<evidence type="ECO:0000313" key="2">
    <source>
        <dbReference type="Proteomes" id="UP000283644"/>
    </source>
</evidence>